<dbReference type="AlphaFoldDB" id="A0A8J5Z165"/>
<dbReference type="InterPro" id="IPR036691">
    <property type="entry name" value="Endo/exonu/phosph_ase_sf"/>
</dbReference>
<evidence type="ECO:0000313" key="1">
    <source>
        <dbReference type="EMBL" id="KAG8500538.1"/>
    </source>
</evidence>
<evidence type="ECO:0000313" key="2">
    <source>
        <dbReference type="Proteomes" id="UP000701853"/>
    </source>
</evidence>
<protein>
    <recommendedName>
        <fullName evidence="3">Endonuclease/exonuclease/phosphatase domain-containing protein</fullName>
    </recommendedName>
</protein>
<accession>A0A8J5Z165</accession>
<evidence type="ECO:0008006" key="3">
    <source>
        <dbReference type="Google" id="ProtNLM"/>
    </source>
</evidence>
<keyword evidence="2" id="KW-1185">Reference proteome</keyword>
<reference evidence="1 2" key="1">
    <citation type="journal article" date="2021" name="bioRxiv">
        <title>The Gossypium anomalum genome as a resource for cotton improvement and evolutionary analysis of hybrid incompatibility.</title>
        <authorList>
            <person name="Grover C.E."/>
            <person name="Yuan D."/>
            <person name="Arick M.A."/>
            <person name="Miller E.R."/>
            <person name="Hu G."/>
            <person name="Peterson D.G."/>
            <person name="Wendel J.F."/>
            <person name="Udall J.A."/>
        </authorList>
    </citation>
    <scope>NUCLEOTIDE SEQUENCE [LARGE SCALE GENOMIC DNA]</scope>
    <source>
        <strain evidence="1">JFW-Udall</strain>
        <tissue evidence="1">Leaf</tissue>
    </source>
</reference>
<dbReference type="Proteomes" id="UP000701853">
    <property type="component" value="Chromosome 2"/>
</dbReference>
<dbReference type="PANTHER" id="PTHR33710:SF77">
    <property type="entry name" value="DNASE I-LIKE SUPERFAMILY PROTEIN"/>
    <property type="match status" value="1"/>
</dbReference>
<dbReference type="Gene3D" id="3.60.10.10">
    <property type="entry name" value="Endonuclease/exonuclease/phosphatase"/>
    <property type="match status" value="1"/>
</dbReference>
<dbReference type="EMBL" id="JAHUZN010000002">
    <property type="protein sequence ID" value="KAG8500538.1"/>
    <property type="molecule type" value="Genomic_DNA"/>
</dbReference>
<organism evidence="1 2">
    <name type="scientific">Gossypium anomalum</name>
    <dbReference type="NCBI Taxonomy" id="47600"/>
    <lineage>
        <taxon>Eukaryota</taxon>
        <taxon>Viridiplantae</taxon>
        <taxon>Streptophyta</taxon>
        <taxon>Embryophyta</taxon>
        <taxon>Tracheophyta</taxon>
        <taxon>Spermatophyta</taxon>
        <taxon>Magnoliopsida</taxon>
        <taxon>eudicotyledons</taxon>
        <taxon>Gunneridae</taxon>
        <taxon>Pentapetalae</taxon>
        <taxon>rosids</taxon>
        <taxon>malvids</taxon>
        <taxon>Malvales</taxon>
        <taxon>Malvaceae</taxon>
        <taxon>Malvoideae</taxon>
        <taxon>Gossypium</taxon>
    </lineage>
</organism>
<comment type="caution">
    <text evidence="1">The sequence shown here is derived from an EMBL/GenBank/DDBJ whole genome shotgun (WGS) entry which is preliminary data.</text>
</comment>
<gene>
    <name evidence="1" type="ORF">CXB51_002689</name>
</gene>
<dbReference type="PANTHER" id="PTHR33710">
    <property type="entry name" value="BNAC02G09200D PROTEIN"/>
    <property type="match status" value="1"/>
</dbReference>
<dbReference type="OrthoDB" id="983824at2759"/>
<name>A0A8J5Z165_9ROSI</name>
<dbReference type="SUPFAM" id="SSF56219">
    <property type="entry name" value="DNase I-like"/>
    <property type="match status" value="1"/>
</dbReference>
<sequence length="138" mass="16150">MLIGDFNALLNEDEKQGGSTKNNCTFPLFQQFCFDYSLKDIGFQGPKFTWNRGSLFECLDHALCNYQWDNLVLNLTIYHIHKIKFDHHPLAIRFVLRHFRFLSSWLSHSDFGRFVNETWSNGEHLEGSVMSFVVAVKN</sequence>
<proteinExistence type="predicted"/>